<evidence type="ECO:0000313" key="2">
    <source>
        <dbReference type="Proteomes" id="UP000076077"/>
    </source>
</evidence>
<reference evidence="2" key="1">
    <citation type="submission" date="2016-03" db="EMBL/GenBank/DDBJ databases">
        <authorList>
            <person name="Lee Y.-S."/>
            <person name="Choi Y.-L."/>
        </authorList>
    </citation>
    <scope>NUCLEOTIDE SEQUENCE [LARGE SCALE GENOMIC DNA]</scope>
    <source>
        <strain evidence="2">DAU221</strain>
    </source>
</reference>
<keyword evidence="2" id="KW-1185">Reference proteome</keyword>
<name>A0A143HLM5_MICTH</name>
<dbReference type="AlphaFoldDB" id="A0A143HLM5"/>
<accession>A0A143HLM5</accession>
<dbReference type="KEGG" id="mthd:A3224_07055"/>
<gene>
    <name evidence="1" type="ORF">A3224_07055</name>
</gene>
<organism evidence="1 2">
    <name type="scientific">Microbulbifer thermotolerans</name>
    <dbReference type="NCBI Taxonomy" id="252514"/>
    <lineage>
        <taxon>Bacteria</taxon>
        <taxon>Pseudomonadati</taxon>
        <taxon>Pseudomonadota</taxon>
        <taxon>Gammaproteobacteria</taxon>
        <taxon>Cellvibrionales</taxon>
        <taxon>Microbulbiferaceae</taxon>
        <taxon>Microbulbifer</taxon>
    </lineage>
</organism>
<sequence>MDYSFLYREPLINWLLDDKETYRPNEKLRWWGGHFETVGYQEVAGGATEKHSRFFEMATLLPERPETHHGTQAISS</sequence>
<evidence type="ECO:0000313" key="1">
    <source>
        <dbReference type="EMBL" id="AMX02370.1"/>
    </source>
</evidence>
<dbReference type="Proteomes" id="UP000076077">
    <property type="component" value="Chromosome"/>
</dbReference>
<proteinExistence type="predicted"/>
<dbReference type="EMBL" id="CP014864">
    <property type="protein sequence ID" value="AMX02370.1"/>
    <property type="molecule type" value="Genomic_DNA"/>
</dbReference>
<protein>
    <submittedName>
        <fullName evidence="1">Uncharacterized protein</fullName>
    </submittedName>
</protein>